<feature type="short sequence motif" description="HXTX 2" evidence="2">
    <location>
        <begin position="158"/>
        <end position="161"/>
    </location>
</feature>
<keyword evidence="1 2" id="KW-0378">Hydrolase</keyword>
<dbReference type="Proteomes" id="UP001500518">
    <property type="component" value="Unassembled WGS sequence"/>
</dbReference>
<dbReference type="Pfam" id="PF13563">
    <property type="entry name" value="2_5_RNA_ligase2"/>
    <property type="match status" value="1"/>
</dbReference>
<reference evidence="4" key="1">
    <citation type="journal article" date="2019" name="Int. J. Syst. Evol. Microbiol.">
        <title>The Global Catalogue of Microorganisms (GCM) 10K type strain sequencing project: providing services to taxonomists for standard genome sequencing and annotation.</title>
        <authorList>
            <consortium name="The Broad Institute Genomics Platform"/>
            <consortium name="The Broad Institute Genome Sequencing Center for Infectious Disease"/>
            <person name="Wu L."/>
            <person name="Ma J."/>
        </authorList>
    </citation>
    <scope>NUCLEOTIDE SEQUENCE [LARGE SCALE GENOMIC DNA]</scope>
    <source>
        <strain evidence="4">JCM 18014</strain>
    </source>
</reference>
<keyword evidence="4" id="KW-1185">Reference proteome</keyword>
<feature type="short sequence motif" description="HXTX 1" evidence="2">
    <location>
        <begin position="74"/>
        <end position="77"/>
    </location>
</feature>
<evidence type="ECO:0000256" key="2">
    <source>
        <dbReference type="HAMAP-Rule" id="MF_01940"/>
    </source>
</evidence>
<dbReference type="HAMAP" id="MF_01940">
    <property type="entry name" value="RNA_CPDase"/>
    <property type="match status" value="1"/>
</dbReference>
<dbReference type="PANTHER" id="PTHR35561">
    <property type="entry name" value="RNA 2',3'-CYCLIC PHOSPHODIESTERASE"/>
    <property type="match status" value="1"/>
</dbReference>
<dbReference type="EMBL" id="BAABHV010000009">
    <property type="protein sequence ID" value="GAA5051834.1"/>
    <property type="molecule type" value="Genomic_DNA"/>
</dbReference>
<protein>
    <recommendedName>
        <fullName evidence="2">RNA 2',3'-cyclic phosphodiesterase</fullName>
        <shortName evidence="2">RNA 2',3'-CPDase</shortName>
        <ecNumber evidence="2">3.1.4.58</ecNumber>
    </recommendedName>
</protein>
<dbReference type="InterPro" id="IPR009097">
    <property type="entry name" value="Cyclic_Pdiesterase"/>
</dbReference>
<dbReference type="EC" id="3.1.4.58" evidence="2"/>
<gene>
    <name evidence="3" type="primary">thpR</name>
    <name evidence="3" type="ORF">GCM10023208_12100</name>
</gene>
<proteinExistence type="inferred from homology"/>
<comment type="catalytic activity">
    <reaction evidence="2">
        <text>a 3'-end 2',3'-cyclophospho-ribonucleotide-RNA + H2O = a 3'-end 2'-phospho-ribonucleotide-RNA + H(+)</text>
        <dbReference type="Rhea" id="RHEA:11828"/>
        <dbReference type="Rhea" id="RHEA-COMP:10464"/>
        <dbReference type="Rhea" id="RHEA-COMP:17353"/>
        <dbReference type="ChEBI" id="CHEBI:15377"/>
        <dbReference type="ChEBI" id="CHEBI:15378"/>
        <dbReference type="ChEBI" id="CHEBI:83064"/>
        <dbReference type="ChEBI" id="CHEBI:173113"/>
        <dbReference type="EC" id="3.1.4.58"/>
    </reaction>
</comment>
<dbReference type="Gene3D" id="3.90.1140.10">
    <property type="entry name" value="Cyclic phosphodiesterase"/>
    <property type="match status" value="1"/>
</dbReference>
<evidence type="ECO:0000313" key="4">
    <source>
        <dbReference type="Proteomes" id="UP001500518"/>
    </source>
</evidence>
<comment type="similarity">
    <text evidence="2">Belongs to the 2H phosphoesterase superfamily. ThpR family.</text>
</comment>
<evidence type="ECO:0000256" key="1">
    <source>
        <dbReference type="ARBA" id="ARBA00022801"/>
    </source>
</evidence>
<sequence length="212" mass="23553">MEDIRVGGYLRLLRGIVHRARGKLDEYVRNRHVLPMSSRRLFVALRPPEDVAEALLDSMEGVPGARWQDADNLHVTLRFVGEVDRHTAADLTTALESVLFAPFPIRISGVGHFEGKGRARAIWARIGPSAELDLLQMRVEMACRRAGLPSETRRFTPHITLARLNSGSGFIGDWLHANGALSLGPWQVDGFSLFESDLTPNGAIYSEITKFP</sequence>
<evidence type="ECO:0000313" key="3">
    <source>
        <dbReference type="EMBL" id="GAA5051834.1"/>
    </source>
</evidence>
<organism evidence="3 4">
    <name type="scientific">Erythrobacter westpacificensis</name>
    <dbReference type="NCBI Taxonomy" id="1055231"/>
    <lineage>
        <taxon>Bacteria</taxon>
        <taxon>Pseudomonadati</taxon>
        <taxon>Pseudomonadota</taxon>
        <taxon>Alphaproteobacteria</taxon>
        <taxon>Sphingomonadales</taxon>
        <taxon>Erythrobacteraceae</taxon>
        <taxon>Erythrobacter/Porphyrobacter group</taxon>
        <taxon>Erythrobacter</taxon>
    </lineage>
</organism>
<comment type="function">
    <text evidence="2">Hydrolyzes RNA 2',3'-cyclic phosphodiester to an RNA 2'-phosphomonoester.</text>
</comment>
<feature type="active site" description="Proton donor" evidence="2">
    <location>
        <position position="74"/>
    </location>
</feature>
<name>A0ABP9K807_9SPHN</name>
<accession>A0ABP9K807</accession>
<comment type="caution">
    <text evidence="3">The sequence shown here is derived from an EMBL/GenBank/DDBJ whole genome shotgun (WGS) entry which is preliminary data.</text>
</comment>
<dbReference type="InterPro" id="IPR004175">
    <property type="entry name" value="RNA_CPDase"/>
</dbReference>
<dbReference type="RefSeq" id="WP_346032221.1">
    <property type="nucleotide sequence ID" value="NZ_BAABHV010000009.1"/>
</dbReference>
<dbReference type="SUPFAM" id="SSF55144">
    <property type="entry name" value="LigT-like"/>
    <property type="match status" value="1"/>
</dbReference>
<dbReference type="NCBIfam" id="TIGR02258">
    <property type="entry name" value="2_5_ligase"/>
    <property type="match status" value="1"/>
</dbReference>
<dbReference type="PANTHER" id="PTHR35561:SF1">
    <property type="entry name" value="RNA 2',3'-CYCLIC PHOSPHODIESTERASE"/>
    <property type="match status" value="1"/>
</dbReference>
<feature type="active site" description="Proton acceptor" evidence="2">
    <location>
        <position position="158"/>
    </location>
</feature>